<reference evidence="1 2" key="1">
    <citation type="submission" date="2016-11" db="EMBL/GenBank/DDBJ databases">
        <authorList>
            <person name="Jaros S."/>
            <person name="Januszkiewicz K."/>
            <person name="Wedrychowicz H."/>
        </authorList>
    </citation>
    <scope>NUCLEOTIDE SEQUENCE [LARGE SCALE GENOMIC DNA]</scope>
    <source>
        <strain evidence="1 2">DSM 3089</strain>
    </source>
</reference>
<dbReference type="OrthoDB" id="2918807at2"/>
<name>A0A1M5X7Q3_9CLOT</name>
<dbReference type="STRING" id="1121306.SAMN02745196_02056"/>
<keyword evidence="2" id="KW-1185">Reference proteome</keyword>
<evidence type="ECO:0000313" key="2">
    <source>
        <dbReference type="Proteomes" id="UP000184526"/>
    </source>
</evidence>
<gene>
    <name evidence="1" type="ORF">SAMN02745196_02056</name>
</gene>
<dbReference type="Proteomes" id="UP000184526">
    <property type="component" value="Unassembled WGS sequence"/>
</dbReference>
<organism evidence="1 2">
    <name type="scientific">Clostridium collagenovorans DSM 3089</name>
    <dbReference type="NCBI Taxonomy" id="1121306"/>
    <lineage>
        <taxon>Bacteria</taxon>
        <taxon>Bacillati</taxon>
        <taxon>Bacillota</taxon>
        <taxon>Clostridia</taxon>
        <taxon>Eubacteriales</taxon>
        <taxon>Clostridiaceae</taxon>
        <taxon>Clostridium</taxon>
    </lineage>
</organism>
<dbReference type="Gene3D" id="2.50.20.10">
    <property type="entry name" value="Lipoprotein localisation LolA/LolB/LppX"/>
    <property type="match status" value="1"/>
</dbReference>
<evidence type="ECO:0000313" key="1">
    <source>
        <dbReference type="EMBL" id="SHH95514.1"/>
    </source>
</evidence>
<proteinExistence type="predicted"/>
<dbReference type="RefSeq" id="WP_072831928.1">
    <property type="nucleotide sequence ID" value="NZ_FQXP01000007.1"/>
</dbReference>
<dbReference type="AlphaFoldDB" id="A0A1M5X7Q3"/>
<accession>A0A1M5X7Q3</accession>
<dbReference type="EMBL" id="FQXP01000007">
    <property type="protein sequence ID" value="SHH95514.1"/>
    <property type="molecule type" value="Genomic_DNA"/>
</dbReference>
<protein>
    <submittedName>
        <fullName evidence="1">Uncharacterized protein</fullName>
    </submittedName>
</protein>
<sequence>MRRNSINKILILVILIIGVALGAVTFLNMKHKRENDPNRFNVTDKQIVNQDTALTTEVTNDFLKSMNEKQLIHYKIINSIDFFDTVKGEINQFGISFDNEDIKFNIDVKSNMSLIEINSKSKDIKTIFNDGKCRDFDEKNKTYRDIQVVSQDEYEGVKKSDLSKLMPNQRYNEGNVILPRSTELLLGVDKSILSEAILGTYMKDYSKWDIDGNEEFLGRKCVKISGLRYGKDERSKAEKYIALIDDETGIVLKYDELDANDKAVNGFSLKEINFNEAMNKDIFNLDVQGYSKESFDGK</sequence>